<accession>A0A151T303</accession>
<dbReference type="NCBIfam" id="TIGR00756">
    <property type="entry name" value="PPR"/>
    <property type="match status" value="2"/>
</dbReference>
<protein>
    <submittedName>
        <fullName evidence="4">Pentatricopeptide repeat-containing protein At3g05340 family</fullName>
    </submittedName>
</protein>
<dbReference type="OMA" id="ECKSDIC"/>
<evidence type="ECO:0000313" key="5">
    <source>
        <dbReference type="Proteomes" id="UP000075243"/>
    </source>
</evidence>
<dbReference type="InterPro" id="IPR011990">
    <property type="entry name" value="TPR-like_helical_dom_sf"/>
</dbReference>
<dbReference type="PANTHER" id="PTHR47926">
    <property type="entry name" value="PENTATRICOPEPTIDE REPEAT-CONTAINING PROTEIN"/>
    <property type="match status" value="1"/>
</dbReference>
<dbReference type="EMBL" id="CM003610">
    <property type="protein sequence ID" value="KYP61381.1"/>
    <property type="molecule type" value="Genomic_DNA"/>
</dbReference>
<evidence type="ECO:0000256" key="1">
    <source>
        <dbReference type="ARBA" id="ARBA00022737"/>
    </source>
</evidence>
<dbReference type="GO" id="GO:0009451">
    <property type="term" value="P:RNA modification"/>
    <property type="evidence" value="ECO:0007669"/>
    <property type="project" value="InterPro"/>
</dbReference>
<dbReference type="GO" id="GO:0003723">
    <property type="term" value="F:RNA binding"/>
    <property type="evidence" value="ECO:0007669"/>
    <property type="project" value="InterPro"/>
</dbReference>
<keyword evidence="5" id="KW-1185">Reference proteome</keyword>
<dbReference type="AlphaFoldDB" id="A0A151T303"/>
<name>A0A151T303_CAJCA</name>
<keyword evidence="3" id="KW-0472">Membrane</keyword>
<feature type="transmembrane region" description="Helical" evidence="3">
    <location>
        <begin position="36"/>
        <end position="57"/>
    </location>
</feature>
<feature type="repeat" description="PPR" evidence="2">
    <location>
        <begin position="5"/>
        <end position="35"/>
    </location>
</feature>
<dbReference type="InterPro" id="IPR002885">
    <property type="entry name" value="PPR_rpt"/>
</dbReference>
<dbReference type="Gramene" id="C.cajan_15425.t">
    <property type="protein sequence ID" value="C.cajan_15425.t"/>
    <property type="gene ID" value="C.cajan_15425"/>
</dbReference>
<keyword evidence="3" id="KW-0812">Transmembrane</keyword>
<feature type="repeat" description="PPR" evidence="2">
    <location>
        <begin position="45"/>
        <end position="79"/>
    </location>
</feature>
<gene>
    <name evidence="4" type="ORF">KK1_015869</name>
</gene>
<evidence type="ECO:0000256" key="2">
    <source>
        <dbReference type="PROSITE-ProRule" id="PRU00708"/>
    </source>
</evidence>
<dbReference type="Proteomes" id="UP000075243">
    <property type="component" value="Chromosome 8"/>
</dbReference>
<proteinExistence type="predicted"/>
<dbReference type="Gene3D" id="1.25.40.10">
    <property type="entry name" value="Tetratricopeptide repeat domain"/>
    <property type="match status" value="1"/>
</dbReference>
<reference evidence="4 5" key="1">
    <citation type="journal article" date="2012" name="Nat. Biotechnol.">
        <title>Draft genome sequence of pigeonpea (Cajanus cajan), an orphan legume crop of resource-poor farmers.</title>
        <authorList>
            <person name="Varshney R.K."/>
            <person name="Chen W."/>
            <person name="Li Y."/>
            <person name="Bharti A.K."/>
            <person name="Saxena R.K."/>
            <person name="Schlueter J.A."/>
            <person name="Donoghue M.T."/>
            <person name="Azam S."/>
            <person name="Fan G."/>
            <person name="Whaley A.M."/>
            <person name="Farmer A.D."/>
            <person name="Sheridan J."/>
            <person name="Iwata A."/>
            <person name="Tuteja R."/>
            <person name="Penmetsa R.V."/>
            <person name="Wu W."/>
            <person name="Upadhyaya H.D."/>
            <person name="Yang S.P."/>
            <person name="Shah T."/>
            <person name="Saxena K.B."/>
            <person name="Michael T."/>
            <person name="McCombie W.R."/>
            <person name="Yang B."/>
            <person name="Zhang G."/>
            <person name="Yang H."/>
            <person name="Wang J."/>
            <person name="Spillane C."/>
            <person name="Cook D.R."/>
            <person name="May G.D."/>
            <person name="Xu X."/>
            <person name="Jackson S.A."/>
        </authorList>
    </citation>
    <scope>NUCLEOTIDE SEQUENCE [LARGE SCALE GENOMIC DNA]</scope>
    <source>
        <strain evidence="5">cv. Asha</strain>
    </source>
</reference>
<evidence type="ECO:0000313" key="4">
    <source>
        <dbReference type="EMBL" id="KYP61381.1"/>
    </source>
</evidence>
<dbReference type="Pfam" id="PF13041">
    <property type="entry name" value="PPR_2"/>
    <property type="match status" value="2"/>
</dbReference>
<dbReference type="InterPro" id="IPR046960">
    <property type="entry name" value="PPR_At4g14850-like_plant"/>
</dbReference>
<evidence type="ECO:0000256" key="3">
    <source>
        <dbReference type="SAM" id="Phobius"/>
    </source>
</evidence>
<keyword evidence="3" id="KW-1133">Transmembrane helix</keyword>
<sequence length="138" mass="15543">MPVKDIVSWNTMISGFLRRRDFDAGFRFFKQMADNILMRVAWAVTVVTWTTVISGLAQNEFYEDGLRLFHQMRCGSVSPNSLTYLSALMACSGLQALLEGSKIHGLLWKLGMQSDLCIESALMDLYSKCGSLEAENKF</sequence>
<dbReference type="PROSITE" id="PS51375">
    <property type="entry name" value="PPR"/>
    <property type="match status" value="2"/>
</dbReference>
<organism evidence="4 5">
    <name type="scientific">Cajanus cajan</name>
    <name type="common">Pigeon pea</name>
    <name type="synonym">Cajanus indicus</name>
    <dbReference type="NCBI Taxonomy" id="3821"/>
    <lineage>
        <taxon>Eukaryota</taxon>
        <taxon>Viridiplantae</taxon>
        <taxon>Streptophyta</taxon>
        <taxon>Embryophyta</taxon>
        <taxon>Tracheophyta</taxon>
        <taxon>Spermatophyta</taxon>
        <taxon>Magnoliopsida</taxon>
        <taxon>eudicotyledons</taxon>
        <taxon>Gunneridae</taxon>
        <taxon>Pentapetalae</taxon>
        <taxon>rosids</taxon>
        <taxon>fabids</taxon>
        <taxon>Fabales</taxon>
        <taxon>Fabaceae</taxon>
        <taxon>Papilionoideae</taxon>
        <taxon>50 kb inversion clade</taxon>
        <taxon>NPAAA clade</taxon>
        <taxon>indigoferoid/millettioid clade</taxon>
        <taxon>Phaseoleae</taxon>
        <taxon>Cajanus</taxon>
    </lineage>
</organism>
<keyword evidence="1" id="KW-0677">Repeat</keyword>